<dbReference type="EMBL" id="QRDJ01000006">
    <property type="protein sequence ID" value="REC95994.1"/>
    <property type="molecule type" value="Genomic_DNA"/>
</dbReference>
<name>A0A3D9E0J7_9GAMM</name>
<protein>
    <submittedName>
        <fullName evidence="1">Uncharacterized protein</fullName>
    </submittedName>
</protein>
<gene>
    <name evidence="1" type="ORF">C8D72_0665</name>
</gene>
<sequence>MIRQQLAKIRMSRCEDKDKYIEIVVFLDGDRCICEEDSYGHVKDNYGDGLHMYPVLLTPVPDRGAPVFEIEWGGNDRTFTELDFQLKRPVKEGDNVICEESSDNSQDQVKYDYKIKSIEVLLNALPGGESA</sequence>
<accession>A0A3D9E0J7</accession>
<dbReference type="AlphaFoldDB" id="A0A3D9E0J7"/>
<evidence type="ECO:0000313" key="2">
    <source>
        <dbReference type="Proteomes" id="UP000256334"/>
    </source>
</evidence>
<proteinExistence type="predicted"/>
<dbReference type="RefSeq" id="WP_147301494.1">
    <property type="nucleotide sequence ID" value="NZ_QRDJ01000006.1"/>
</dbReference>
<dbReference type="Proteomes" id="UP000256334">
    <property type="component" value="Unassembled WGS sequence"/>
</dbReference>
<reference evidence="1 2" key="1">
    <citation type="submission" date="2018-07" db="EMBL/GenBank/DDBJ databases">
        <title>Genomic Encyclopedia of Type Strains, Phase IV (KMG-IV): sequencing the most valuable type-strain genomes for metagenomic binning, comparative biology and taxonomic classification.</title>
        <authorList>
            <person name="Goeker M."/>
        </authorList>
    </citation>
    <scope>NUCLEOTIDE SEQUENCE [LARGE SCALE GENOMIC DNA]</scope>
    <source>
        <strain evidence="1 2">DSM 14324</strain>
    </source>
</reference>
<comment type="caution">
    <text evidence="1">The sequence shown here is derived from an EMBL/GenBank/DDBJ whole genome shotgun (WGS) entry which is preliminary data.</text>
</comment>
<organism evidence="1 2">
    <name type="scientific">Kushneria indalinina DSM 14324</name>
    <dbReference type="NCBI Taxonomy" id="1122140"/>
    <lineage>
        <taxon>Bacteria</taxon>
        <taxon>Pseudomonadati</taxon>
        <taxon>Pseudomonadota</taxon>
        <taxon>Gammaproteobacteria</taxon>
        <taxon>Oceanospirillales</taxon>
        <taxon>Halomonadaceae</taxon>
        <taxon>Kushneria</taxon>
    </lineage>
</organism>
<evidence type="ECO:0000313" key="1">
    <source>
        <dbReference type="EMBL" id="REC95994.1"/>
    </source>
</evidence>
<keyword evidence="2" id="KW-1185">Reference proteome</keyword>